<name>A0A835P6N5_VANPL</name>
<comment type="caution">
    <text evidence="1">The sequence shown here is derived from an EMBL/GenBank/DDBJ whole genome shotgun (WGS) entry which is preliminary data.</text>
</comment>
<evidence type="ECO:0000313" key="2">
    <source>
        <dbReference type="EMBL" id="KAG0446899.1"/>
    </source>
</evidence>
<organism evidence="1 4">
    <name type="scientific">Vanilla planifolia</name>
    <name type="common">Vanilla</name>
    <dbReference type="NCBI Taxonomy" id="51239"/>
    <lineage>
        <taxon>Eukaryota</taxon>
        <taxon>Viridiplantae</taxon>
        <taxon>Streptophyta</taxon>
        <taxon>Embryophyta</taxon>
        <taxon>Tracheophyta</taxon>
        <taxon>Spermatophyta</taxon>
        <taxon>Magnoliopsida</taxon>
        <taxon>Liliopsida</taxon>
        <taxon>Asparagales</taxon>
        <taxon>Orchidaceae</taxon>
        <taxon>Vanilloideae</taxon>
        <taxon>Vanilleae</taxon>
        <taxon>Vanilla</taxon>
    </lineage>
</organism>
<dbReference type="AlphaFoldDB" id="A0A835P6N5"/>
<evidence type="ECO:0000313" key="3">
    <source>
        <dbReference type="Proteomes" id="UP000636800"/>
    </source>
</evidence>
<reference evidence="3 4" key="1">
    <citation type="journal article" date="2020" name="Nat. Food">
        <title>A phased Vanilla planifolia genome enables genetic improvement of flavour and production.</title>
        <authorList>
            <person name="Hasing T."/>
            <person name="Tang H."/>
            <person name="Brym M."/>
            <person name="Khazi F."/>
            <person name="Huang T."/>
            <person name="Chambers A.H."/>
        </authorList>
    </citation>
    <scope>NUCLEOTIDE SEQUENCE [LARGE SCALE GENOMIC DNA]</scope>
    <source>
        <tissue evidence="1">Leaf</tissue>
    </source>
</reference>
<dbReference type="Proteomes" id="UP000639772">
    <property type="component" value="Unassembled WGS sequence"/>
</dbReference>
<evidence type="ECO:0000313" key="1">
    <source>
        <dbReference type="EMBL" id="KAG0446820.1"/>
    </source>
</evidence>
<gene>
    <name evidence="2" type="ORF">HPP92_028619</name>
    <name evidence="1" type="ORF">HPP92_028624</name>
</gene>
<sequence length="185" mass="21019">MVAWACRDVLRLSGNIVTSMLVGMRGQPSWGIDLCRCGEPHLVIKAPHDDIYGVLAYAMSSRRSFCAFCDCNEYKVWDENPLVQLGNIWLPRKCSNRLSLSRFYSTCPFVYPLFFKLSVMRSLFILLHSRAIGDRVEFAASLKAFILPYHNPLIIPENKAGAVTNPSCGSQIRRKVTWAELEKRT</sequence>
<proteinExistence type="predicted"/>
<dbReference type="EMBL" id="JADCNL010000537">
    <property type="protein sequence ID" value="KAG0446899.1"/>
    <property type="molecule type" value="Genomic_DNA"/>
</dbReference>
<evidence type="ECO:0000313" key="4">
    <source>
        <dbReference type="Proteomes" id="UP000639772"/>
    </source>
</evidence>
<keyword evidence="3" id="KW-1185">Reference proteome</keyword>
<dbReference type="EMBL" id="JADCNM010000538">
    <property type="protein sequence ID" value="KAG0446820.1"/>
    <property type="molecule type" value="Genomic_DNA"/>
</dbReference>
<protein>
    <submittedName>
        <fullName evidence="1">Uncharacterized protein</fullName>
    </submittedName>
</protein>
<dbReference type="Proteomes" id="UP000636800">
    <property type="component" value="Unassembled WGS sequence"/>
</dbReference>
<accession>A0A835P6N5</accession>